<dbReference type="OrthoDB" id="9807202at2"/>
<evidence type="ECO:0000313" key="4">
    <source>
        <dbReference type="EMBL" id="AMK09856.1"/>
    </source>
</evidence>
<evidence type="ECO:0000256" key="1">
    <source>
        <dbReference type="ARBA" id="ARBA00022500"/>
    </source>
</evidence>
<comment type="function">
    <text evidence="3">Probably deamidates glutamine residues to glutamate on methyl-accepting chemotaxis receptors (MCPs), playing an important role in chemotaxis.</text>
</comment>
<dbReference type="EC" id="3.5.1.44" evidence="3"/>
<evidence type="ECO:0000256" key="2">
    <source>
        <dbReference type="ARBA" id="ARBA00022801"/>
    </source>
</evidence>
<keyword evidence="6" id="KW-1185">Reference proteome</keyword>
<dbReference type="EMBL" id="SOBK01000008">
    <property type="protein sequence ID" value="TDT87466.1"/>
    <property type="molecule type" value="Genomic_DNA"/>
</dbReference>
<dbReference type="Proteomes" id="UP000055611">
    <property type="component" value="Chromosome"/>
</dbReference>
<dbReference type="Pfam" id="PF03975">
    <property type="entry name" value="CheD"/>
    <property type="match status" value="1"/>
</dbReference>
<dbReference type="EMBL" id="CP014206">
    <property type="protein sequence ID" value="AMK09856.1"/>
    <property type="molecule type" value="Genomic_DNA"/>
</dbReference>
<comment type="similarity">
    <text evidence="3">Belongs to the CheD family.</text>
</comment>
<evidence type="ECO:0000313" key="7">
    <source>
        <dbReference type="Proteomes" id="UP000295506"/>
    </source>
</evidence>
<sequence length="183" mass="19841">MSGIGSGLPKVFLQTGDCFIGVQPTMVTTVLGSCLAVTIHAPKMGIGTICHAFLPDSSDGKHPHGREPQICRYVDTALQNMLETMDKIGVPRRELVIKMFGGGQGVAVNNIEPSSSYNIGRRNIEMAKKLLKFARLDIQAQDVGGVQGRKLMFNTHSGEIWLKKLNKAQLENSANSGSRGSRF</sequence>
<dbReference type="InterPro" id="IPR038592">
    <property type="entry name" value="CheD-like_sf"/>
</dbReference>
<dbReference type="CDD" id="cd16352">
    <property type="entry name" value="CheD"/>
    <property type="match status" value="1"/>
</dbReference>
<keyword evidence="2 3" id="KW-0378">Hydrolase</keyword>
<accession>A0A140D9I9</accession>
<reference evidence="5 7" key="2">
    <citation type="submission" date="2019-03" db="EMBL/GenBank/DDBJ databases">
        <title>Genomic Encyclopedia of Type Strains, Phase IV (KMG-IV): sequencing the most valuable type-strain genomes for metagenomic binning, comparative biology and taxonomic classification.</title>
        <authorList>
            <person name="Goeker M."/>
        </authorList>
    </citation>
    <scope>NUCLEOTIDE SEQUENCE [LARGE SCALE GENOMIC DNA]</scope>
    <source>
        <strain evidence="5 7">DSM 101483</strain>
    </source>
</reference>
<dbReference type="AlphaFoldDB" id="A0A140D9I9"/>
<name>A0A140D9I9_9BACT</name>
<dbReference type="HAMAP" id="MF_01440">
    <property type="entry name" value="CheD"/>
    <property type="match status" value="1"/>
</dbReference>
<dbReference type="PANTHER" id="PTHR35147:SF1">
    <property type="entry name" value="CHEMORECEPTOR GLUTAMINE DEAMIDASE CHED-RELATED"/>
    <property type="match status" value="1"/>
</dbReference>
<organism evidence="5 7">
    <name type="scientific">Pseudodesulfovibrio indicus</name>
    <dbReference type="NCBI Taxonomy" id="1716143"/>
    <lineage>
        <taxon>Bacteria</taxon>
        <taxon>Pseudomonadati</taxon>
        <taxon>Thermodesulfobacteriota</taxon>
        <taxon>Desulfovibrionia</taxon>
        <taxon>Desulfovibrionales</taxon>
        <taxon>Desulfovibrionaceae</taxon>
    </lineage>
</organism>
<evidence type="ECO:0000313" key="5">
    <source>
        <dbReference type="EMBL" id="TDT87466.1"/>
    </source>
</evidence>
<dbReference type="PANTHER" id="PTHR35147">
    <property type="entry name" value="CHEMORECEPTOR GLUTAMINE DEAMIDASE CHED-RELATED"/>
    <property type="match status" value="1"/>
</dbReference>
<dbReference type="RefSeq" id="WP_066799397.1">
    <property type="nucleotide sequence ID" value="NZ_CP014206.1"/>
</dbReference>
<protein>
    <recommendedName>
        <fullName evidence="3">Probable chemoreceptor glutamine deamidase CheD</fullName>
        <ecNumber evidence="3">3.5.1.44</ecNumber>
    </recommendedName>
</protein>
<evidence type="ECO:0000256" key="3">
    <source>
        <dbReference type="HAMAP-Rule" id="MF_01440"/>
    </source>
</evidence>
<dbReference type="InterPro" id="IPR005659">
    <property type="entry name" value="Chemorcpt_Glu_NH3ase_CheD"/>
</dbReference>
<dbReference type="InterPro" id="IPR011324">
    <property type="entry name" value="Cytotoxic_necrot_fac-like_cat"/>
</dbReference>
<evidence type="ECO:0000313" key="6">
    <source>
        <dbReference type="Proteomes" id="UP000055611"/>
    </source>
</evidence>
<gene>
    <name evidence="3" type="primary">cheD</name>
    <name evidence="4" type="ORF">AWY79_01390</name>
    <name evidence="5" type="ORF">EDC59_108132</name>
</gene>
<dbReference type="Gene3D" id="3.30.1330.200">
    <property type="match status" value="1"/>
</dbReference>
<comment type="catalytic activity">
    <reaction evidence="3">
        <text>L-glutaminyl-[protein] + H2O = L-glutamyl-[protein] + NH4(+)</text>
        <dbReference type="Rhea" id="RHEA:16441"/>
        <dbReference type="Rhea" id="RHEA-COMP:10207"/>
        <dbReference type="Rhea" id="RHEA-COMP:10208"/>
        <dbReference type="ChEBI" id="CHEBI:15377"/>
        <dbReference type="ChEBI" id="CHEBI:28938"/>
        <dbReference type="ChEBI" id="CHEBI:29973"/>
        <dbReference type="ChEBI" id="CHEBI:30011"/>
        <dbReference type="EC" id="3.5.1.44"/>
    </reaction>
</comment>
<dbReference type="Proteomes" id="UP000295506">
    <property type="component" value="Unassembled WGS sequence"/>
</dbReference>
<dbReference type="SUPFAM" id="SSF64438">
    <property type="entry name" value="CNF1/YfiH-like putative cysteine hydrolases"/>
    <property type="match status" value="1"/>
</dbReference>
<reference evidence="4 6" key="1">
    <citation type="journal article" date="2016" name="Front. Microbiol.">
        <title>Genome Sequence of the Piezophilic, Mesophilic Sulfate-Reducing Bacterium Desulfovibrio indicus J2T.</title>
        <authorList>
            <person name="Cao J."/>
            <person name="Maignien L."/>
            <person name="Shao Z."/>
            <person name="Alain K."/>
            <person name="Jebbar M."/>
        </authorList>
    </citation>
    <scope>NUCLEOTIDE SEQUENCE [LARGE SCALE GENOMIC DNA]</scope>
    <source>
        <strain evidence="4 6">J2</strain>
    </source>
</reference>
<keyword evidence="1 3" id="KW-0145">Chemotaxis</keyword>
<dbReference type="GO" id="GO:0050568">
    <property type="term" value="F:protein-glutamine glutaminase activity"/>
    <property type="evidence" value="ECO:0007669"/>
    <property type="project" value="UniProtKB-UniRule"/>
</dbReference>
<dbReference type="KEGG" id="dej:AWY79_01390"/>
<dbReference type="GO" id="GO:0006935">
    <property type="term" value="P:chemotaxis"/>
    <property type="evidence" value="ECO:0007669"/>
    <property type="project" value="UniProtKB-UniRule"/>
</dbReference>
<proteinExistence type="inferred from homology"/>